<feature type="domain" description="Bacterial sugar transferase" evidence="4">
    <location>
        <begin position="6"/>
        <end position="179"/>
    </location>
</feature>
<dbReference type="GO" id="GO:0016780">
    <property type="term" value="F:phosphotransferase activity, for other substituted phosphate groups"/>
    <property type="evidence" value="ECO:0007669"/>
    <property type="project" value="TreeGrafter"/>
</dbReference>
<dbReference type="Pfam" id="PF02397">
    <property type="entry name" value="Bac_transf"/>
    <property type="match status" value="1"/>
</dbReference>
<evidence type="ECO:0000256" key="3">
    <source>
        <dbReference type="SAM" id="Phobius"/>
    </source>
</evidence>
<accession>A0A844YIE9</accession>
<evidence type="ECO:0000259" key="4">
    <source>
        <dbReference type="Pfam" id="PF02397"/>
    </source>
</evidence>
<keyword evidence="3" id="KW-1133">Transmembrane helix</keyword>
<keyword evidence="3" id="KW-0472">Membrane</keyword>
<evidence type="ECO:0000256" key="2">
    <source>
        <dbReference type="ARBA" id="ARBA00023169"/>
    </source>
</evidence>
<dbReference type="AlphaFoldDB" id="A0A844YIE9"/>
<sequence length="187" mass="20965">MYEVGKRVIDIAGALIALIIATPVVLVLGMLIKIFDPGPVIFTQKRSGRSGRTFKFYKLRSLPVTTGDIPSDQLGEVRLPWISRFLRRSNLDELPQFYNVLIGDMSLIGPRPALPTQTELLLLREENGAAQLRPGLTGWAQVNAYDGMPVTRKAELDGEYYAKRSLLTDAKVMLRTFAYLTRPPPKY</sequence>
<keyword evidence="5" id="KW-0808">Transferase</keyword>
<reference evidence="5 6" key="1">
    <citation type="submission" date="2019-12" db="EMBL/GenBank/DDBJ databases">
        <title>Genomic-based taxomic classification of the family Erythrobacteraceae.</title>
        <authorList>
            <person name="Xu L."/>
        </authorList>
    </citation>
    <scope>NUCLEOTIDE SEQUENCE [LARGE SCALE GENOMIC DNA]</scope>
    <source>
        <strain evidence="5 6">MCCC 1A09965</strain>
    </source>
</reference>
<dbReference type="GO" id="GO:0000271">
    <property type="term" value="P:polysaccharide biosynthetic process"/>
    <property type="evidence" value="ECO:0007669"/>
    <property type="project" value="UniProtKB-KW"/>
</dbReference>
<protein>
    <submittedName>
        <fullName evidence="5">Sugar transferase</fullName>
    </submittedName>
</protein>
<dbReference type="PANTHER" id="PTHR30576:SF10">
    <property type="entry name" value="SLL5057 PROTEIN"/>
    <property type="match status" value="1"/>
</dbReference>
<feature type="transmembrane region" description="Helical" evidence="3">
    <location>
        <begin position="12"/>
        <end position="35"/>
    </location>
</feature>
<dbReference type="EMBL" id="WTYN01000001">
    <property type="protein sequence ID" value="MXO63099.1"/>
    <property type="molecule type" value="Genomic_DNA"/>
</dbReference>
<comment type="caution">
    <text evidence="5">The sequence shown here is derived from an EMBL/GenBank/DDBJ whole genome shotgun (WGS) entry which is preliminary data.</text>
</comment>
<dbReference type="InterPro" id="IPR003362">
    <property type="entry name" value="Bact_transf"/>
</dbReference>
<dbReference type="RefSeq" id="WP_160674165.1">
    <property type="nucleotide sequence ID" value="NZ_WTYN01000001.1"/>
</dbReference>
<evidence type="ECO:0000313" key="5">
    <source>
        <dbReference type="EMBL" id="MXO63099.1"/>
    </source>
</evidence>
<keyword evidence="3" id="KW-0812">Transmembrane</keyword>
<keyword evidence="2" id="KW-0270">Exopolysaccharide synthesis</keyword>
<proteinExistence type="inferred from homology"/>
<dbReference type="OrthoDB" id="9808602at2"/>
<comment type="similarity">
    <text evidence="1">Belongs to the bacterial sugar transferase family.</text>
</comment>
<gene>
    <name evidence="5" type="ORF">GRI48_08755</name>
</gene>
<dbReference type="PANTHER" id="PTHR30576">
    <property type="entry name" value="COLANIC BIOSYNTHESIS UDP-GLUCOSE LIPID CARRIER TRANSFERASE"/>
    <property type="match status" value="1"/>
</dbReference>
<organism evidence="5 6">
    <name type="scientific">Qipengyuania oceanensis</name>
    <dbReference type="NCBI Taxonomy" id="1463597"/>
    <lineage>
        <taxon>Bacteria</taxon>
        <taxon>Pseudomonadati</taxon>
        <taxon>Pseudomonadota</taxon>
        <taxon>Alphaproteobacteria</taxon>
        <taxon>Sphingomonadales</taxon>
        <taxon>Erythrobacteraceae</taxon>
        <taxon>Qipengyuania</taxon>
    </lineage>
</organism>
<keyword evidence="6" id="KW-1185">Reference proteome</keyword>
<dbReference type="Proteomes" id="UP000445582">
    <property type="component" value="Unassembled WGS sequence"/>
</dbReference>
<evidence type="ECO:0000256" key="1">
    <source>
        <dbReference type="ARBA" id="ARBA00006464"/>
    </source>
</evidence>
<name>A0A844YIE9_9SPHN</name>
<evidence type="ECO:0000313" key="6">
    <source>
        <dbReference type="Proteomes" id="UP000445582"/>
    </source>
</evidence>